<dbReference type="InterPro" id="IPR004843">
    <property type="entry name" value="Calcineurin-like_PHP"/>
</dbReference>
<protein>
    <submittedName>
        <fullName evidence="2">Serine/threonine protein phosphatase</fullName>
    </submittedName>
</protein>
<evidence type="ECO:0000259" key="1">
    <source>
        <dbReference type="Pfam" id="PF00149"/>
    </source>
</evidence>
<dbReference type="Proteomes" id="UP001165089">
    <property type="component" value="Unassembled WGS sequence"/>
</dbReference>
<dbReference type="SUPFAM" id="SSF56300">
    <property type="entry name" value="Metallo-dependent phosphatases"/>
    <property type="match status" value="1"/>
</dbReference>
<name>A0ABQ5Q7B4_9BACT</name>
<evidence type="ECO:0000313" key="3">
    <source>
        <dbReference type="Proteomes" id="UP001165089"/>
    </source>
</evidence>
<proteinExistence type="predicted"/>
<dbReference type="Pfam" id="PF00149">
    <property type="entry name" value="Metallophos"/>
    <property type="match status" value="1"/>
</dbReference>
<organism evidence="2 3">
    <name type="scientific">Geothrix rubra</name>
    <dbReference type="NCBI Taxonomy" id="2927977"/>
    <lineage>
        <taxon>Bacteria</taxon>
        <taxon>Pseudomonadati</taxon>
        <taxon>Acidobacteriota</taxon>
        <taxon>Holophagae</taxon>
        <taxon>Holophagales</taxon>
        <taxon>Holophagaceae</taxon>
        <taxon>Geothrix</taxon>
    </lineage>
</organism>
<dbReference type="RefSeq" id="WP_285725106.1">
    <property type="nucleotide sequence ID" value="NZ_BSDD01000003.1"/>
</dbReference>
<keyword evidence="3" id="KW-1185">Reference proteome</keyword>
<dbReference type="Gene3D" id="3.60.21.10">
    <property type="match status" value="1"/>
</dbReference>
<feature type="domain" description="Calcineurin-like phosphoesterase" evidence="1">
    <location>
        <begin position="46"/>
        <end position="234"/>
    </location>
</feature>
<gene>
    <name evidence="2" type="ORF">GETHPA_19320</name>
</gene>
<evidence type="ECO:0000313" key="2">
    <source>
        <dbReference type="EMBL" id="GLH70399.1"/>
    </source>
</evidence>
<dbReference type="PANTHER" id="PTHR43143:SF6">
    <property type="entry name" value="BLL3016 PROTEIN"/>
    <property type="match status" value="1"/>
</dbReference>
<reference evidence="2 3" key="1">
    <citation type="journal article" date="2023" name="Antonie Van Leeuwenhoek">
        <title>Mesoterricola silvestris gen. nov., sp. nov., Mesoterricola sediminis sp. nov., Geothrix oryzae sp. nov., Geothrix edaphica sp. nov., Geothrix rubra sp. nov., and Geothrix limicola sp. nov., six novel members of Acidobacteriota isolated from soils.</title>
        <authorList>
            <person name="Itoh H."/>
            <person name="Sugisawa Y."/>
            <person name="Mise K."/>
            <person name="Xu Z."/>
            <person name="Kuniyasu M."/>
            <person name="Ushijima N."/>
            <person name="Kawano K."/>
            <person name="Kobayashi E."/>
            <person name="Shiratori Y."/>
            <person name="Masuda Y."/>
            <person name="Senoo K."/>
        </authorList>
    </citation>
    <scope>NUCLEOTIDE SEQUENCE [LARGE SCALE GENOMIC DNA]</scope>
    <source>
        <strain evidence="2 3">Red803</strain>
    </source>
</reference>
<dbReference type="InterPro" id="IPR051918">
    <property type="entry name" value="STPP_CPPED1"/>
</dbReference>
<comment type="caution">
    <text evidence="2">The sequence shown here is derived from an EMBL/GenBank/DDBJ whole genome shotgun (WGS) entry which is preliminary data.</text>
</comment>
<sequence length="307" mass="33220">MCASMDRKAFLTLLGLGGVAVASRLSGFAAPLGVLAPGKPAPSDFHFVQLSDTHWGYHGPANPDAAGTLPRAIEAVNGLAHPPDFIVFTGDLTHDTDDPKERRARMARFKELVAGLAVKRRYFLPGEHDAGADQGEAFRELFGPTHYTFDHGGFHFIALDNVSAPGSKLGAAQLSWLAEDLARLDHGQPLVVFAHRPLFDLYPDWDWATLDGADALALLQPFRYVTVFYGHIHQQHHVMTGHIAHHAAASLIFPLPAPGSQPKRAPVPWDPAAPYRGLGLRDLDARAGSKARPAAEVPFTDLPLVQP</sequence>
<dbReference type="InterPro" id="IPR029052">
    <property type="entry name" value="Metallo-depent_PP-like"/>
</dbReference>
<dbReference type="EMBL" id="BSDD01000003">
    <property type="protein sequence ID" value="GLH70399.1"/>
    <property type="molecule type" value="Genomic_DNA"/>
</dbReference>
<accession>A0ABQ5Q7B4</accession>
<dbReference type="PANTHER" id="PTHR43143">
    <property type="entry name" value="METALLOPHOSPHOESTERASE, CALCINEURIN SUPERFAMILY"/>
    <property type="match status" value="1"/>
</dbReference>